<dbReference type="EMBL" id="KK102141">
    <property type="protein sequence ID" value="KIY98559.1"/>
    <property type="molecule type" value="Genomic_DNA"/>
</dbReference>
<dbReference type="GeneID" id="25742275"/>
<keyword evidence="3" id="KW-1185">Reference proteome</keyword>
<keyword evidence="1" id="KW-0472">Membrane</keyword>
<keyword evidence="1" id="KW-0812">Transmembrane</keyword>
<name>A0A0D2M4W6_9CHLO</name>
<proteinExistence type="predicted"/>
<reference evidence="2 3" key="1">
    <citation type="journal article" date="2013" name="BMC Genomics">
        <title>Reconstruction of the lipid metabolism for the microalga Monoraphidium neglectum from its genome sequence reveals characteristics suitable for biofuel production.</title>
        <authorList>
            <person name="Bogen C."/>
            <person name="Al-Dilaimi A."/>
            <person name="Albersmeier A."/>
            <person name="Wichmann J."/>
            <person name="Grundmann M."/>
            <person name="Rupp O."/>
            <person name="Lauersen K.J."/>
            <person name="Blifernez-Klassen O."/>
            <person name="Kalinowski J."/>
            <person name="Goesmann A."/>
            <person name="Mussgnug J.H."/>
            <person name="Kruse O."/>
        </authorList>
    </citation>
    <scope>NUCLEOTIDE SEQUENCE [LARGE SCALE GENOMIC DNA]</scope>
    <source>
        <strain evidence="2 3">SAG 48.87</strain>
    </source>
</reference>
<dbReference type="Proteomes" id="UP000054498">
    <property type="component" value="Unassembled WGS sequence"/>
</dbReference>
<evidence type="ECO:0000313" key="2">
    <source>
        <dbReference type="EMBL" id="KIY98559.1"/>
    </source>
</evidence>
<gene>
    <name evidence="2" type="ORF">MNEG_9400</name>
</gene>
<accession>A0A0D2M4W6</accession>
<feature type="transmembrane region" description="Helical" evidence="1">
    <location>
        <begin position="60"/>
        <end position="82"/>
    </location>
</feature>
<dbReference type="STRING" id="145388.A0A0D2M4W6"/>
<feature type="transmembrane region" description="Helical" evidence="1">
    <location>
        <begin position="160"/>
        <end position="184"/>
    </location>
</feature>
<evidence type="ECO:0000313" key="3">
    <source>
        <dbReference type="Proteomes" id="UP000054498"/>
    </source>
</evidence>
<dbReference type="AlphaFoldDB" id="A0A0D2M4W6"/>
<dbReference type="RefSeq" id="XP_013897579.1">
    <property type="nucleotide sequence ID" value="XM_014042125.1"/>
</dbReference>
<organism evidence="2 3">
    <name type="scientific">Monoraphidium neglectum</name>
    <dbReference type="NCBI Taxonomy" id="145388"/>
    <lineage>
        <taxon>Eukaryota</taxon>
        <taxon>Viridiplantae</taxon>
        <taxon>Chlorophyta</taxon>
        <taxon>core chlorophytes</taxon>
        <taxon>Chlorophyceae</taxon>
        <taxon>CS clade</taxon>
        <taxon>Sphaeropleales</taxon>
        <taxon>Selenastraceae</taxon>
        <taxon>Monoraphidium</taxon>
    </lineage>
</organism>
<dbReference type="OrthoDB" id="297739at2759"/>
<keyword evidence="1" id="KW-1133">Transmembrane helix</keyword>
<dbReference type="KEGG" id="mng:MNEG_9400"/>
<evidence type="ECO:0000256" key="1">
    <source>
        <dbReference type="SAM" id="Phobius"/>
    </source>
</evidence>
<protein>
    <submittedName>
        <fullName evidence="2">Uncharacterized protein</fullName>
    </submittedName>
</protein>
<sequence>MMSTGAFIPSSDVLGRYGHWRAPDPLKATQILRAENAHHDFFDVWSAKLRDLKEFGIGHLLYFHFLQWMSVLFVVLFLLVGVPQMLINTQGKYYASEDGGLKLTTLGNFGRVSIAHNHDGAADVRVADALFLRERNVTLAFLSDAGRRAAEHPFNKGHAIVAMSILDTAGAVVFFLVTLILILVSRRLCAEASITV</sequence>